<evidence type="ECO:0000256" key="8">
    <source>
        <dbReference type="ARBA" id="ARBA00022927"/>
    </source>
</evidence>
<evidence type="ECO:0000259" key="18">
    <source>
        <dbReference type="Pfam" id="PF23953"/>
    </source>
</evidence>
<evidence type="ECO:0000256" key="13">
    <source>
        <dbReference type="ARBA" id="ARBA00025536"/>
    </source>
</evidence>
<keyword evidence="8 14" id="KW-0653">Protein transport</keyword>
<evidence type="ECO:0000313" key="19">
    <source>
        <dbReference type="EMBL" id="EPY26140.1"/>
    </source>
</evidence>
<feature type="domain" description="COPA/B TPR" evidence="18">
    <location>
        <begin position="659"/>
        <end position="839"/>
    </location>
</feature>
<feature type="repeat" description="WD" evidence="15">
    <location>
        <begin position="159"/>
        <end position="200"/>
    </location>
</feature>
<dbReference type="CDD" id="cd22947">
    <property type="entry name" value="Coatomer_WDAD_beta-like"/>
    <property type="match status" value="1"/>
</dbReference>
<evidence type="ECO:0000256" key="9">
    <source>
        <dbReference type="ARBA" id="ARBA00023034"/>
    </source>
</evidence>
<dbReference type="PIRSF" id="PIRSF005567">
    <property type="entry name" value="Coatomer_beta'_subunit"/>
    <property type="match status" value="1"/>
</dbReference>
<dbReference type="GO" id="GO:0000139">
    <property type="term" value="C:Golgi membrane"/>
    <property type="evidence" value="ECO:0007669"/>
    <property type="project" value="UniProtKB-SubCell"/>
</dbReference>
<feature type="repeat" description="WD" evidence="15">
    <location>
        <begin position="202"/>
        <end position="244"/>
    </location>
</feature>
<evidence type="ECO:0000256" key="6">
    <source>
        <dbReference type="ARBA" id="ARBA00022737"/>
    </source>
</evidence>
<feature type="repeat" description="WD" evidence="15">
    <location>
        <begin position="74"/>
        <end position="115"/>
    </location>
</feature>
<dbReference type="CDD" id="cd00200">
    <property type="entry name" value="WD40"/>
    <property type="match status" value="1"/>
</dbReference>
<keyword evidence="10 14" id="KW-0472">Membrane</keyword>
<evidence type="ECO:0000256" key="16">
    <source>
        <dbReference type="SAM" id="MobiDB-lite"/>
    </source>
</evidence>
<keyword evidence="9 14" id="KW-0333">Golgi apparatus</keyword>
<evidence type="ECO:0000256" key="10">
    <source>
        <dbReference type="ARBA" id="ARBA00023136"/>
    </source>
</evidence>
<feature type="domain" description="COPA/B second beta-propeller" evidence="17">
    <location>
        <begin position="386"/>
        <end position="642"/>
    </location>
</feature>
<dbReference type="Pfam" id="PF00400">
    <property type="entry name" value="WD40"/>
    <property type="match status" value="5"/>
</dbReference>
<evidence type="ECO:0000256" key="12">
    <source>
        <dbReference type="ARBA" id="ARBA00023329"/>
    </source>
</evidence>
<evidence type="ECO:0000256" key="1">
    <source>
        <dbReference type="ARBA" id="ARBA00004347"/>
    </source>
</evidence>
<comment type="function">
    <text evidence="13 14">The coatomer is a cytosolic protein complex that binds to dilysine motifs and reversibly associates with Golgi non-clathrin-coated vesicles, which further mediate biosynthetic protein transport from the ER, via the Golgi up to the trans Golgi network. Coatomer complex is required for budding from Golgi membranes, and is essential for the retrograde Golgi-to-ER transport of dilysine-tagged proteins.</text>
</comment>
<name>S9VSJ2_9TRYP</name>
<feature type="compositionally biased region" description="Polar residues" evidence="16">
    <location>
        <begin position="914"/>
        <end position="926"/>
    </location>
</feature>
<evidence type="ECO:0000259" key="17">
    <source>
        <dbReference type="Pfam" id="PF04053"/>
    </source>
</evidence>
<keyword evidence="12 14" id="KW-0968">Cytoplasmic vesicle</keyword>
<dbReference type="SUPFAM" id="SSF50969">
    <property type="entry name" value="YVTN repeat-like/Quinoprotein amine dehydrogenase"/>
    <property type="match status" value="1"/>
</dbReference>
<dbReference type="SMART" id="SM00320">
    <property type="entry name" value="WD40"/>
    <property type="match status" value="6"/>
</dbReference>
<dbReference type="GO" id="GO:1990904">
    <property type="term" value="C:ribonucleoprotein complex"/>
    <property type="evidence" value="ECO:0007669"/>
    <property type="project" value="UniProtKB-KW"/>
</dbReference>
<dbReference type="Pfam" id="PF23953">
    <property type="entry name" value="TPR_COPA_B"/>
    <property type="match status" value="1"/>
</dbReference>
<dbReference type="InterPro" id="IPR050844">
    <property type="entry name" value="Coatomer_complex_subunit"/>
</dbReference>
<dbReference type="InterPro" id="IPR016453">
    <property type="entry name" value="COPB2"/>
</dbReference>
<dbReference type="GO" id="GO:0006890">
    <property type="term" value="P:retrograde vesicle-mediated transport, Golgi to endoplasmic reticulum"/>
    <property type="evidence" value="ECO:0007669"/>
    <property type="project" value="TreeGrafter"/>
</dbReference>
<keyword evidence="11" id="KW-0687">Ribonucleoprotein</keyword>
<comment type="caution">
    <text evidence="19">The sequence shown here is derived from an EMBL/GenBank/DDBJ whole genome shotgun (WGS) entry which is preliminary data.</text>
</comment>
<evidence type="ECO:0000256" key="15">
    <source>
        <dbReference type="PROSITE-ProRule" id="PRU00221"/>
    </source>
</evidence>
<dbReference type="InterPro" id="IPR056176">
    <property type="entry name" value="TPR_COPA_B"/>
</dbReference>
<evidence type="ECO:0000256" key="2">
    <source>
        <dbReference type="ARBA" id="ARBA00010844"/>
    </source>
</evidence>
<comment type="subcellular location">
    <subcellularLocation>
        <location evidence="1 14">Cytoplasmic vesicle</location>
        <location evidence="1 14">COPI-coated vesicle membrane</location>
        <topology evidence="1 14">Peripheral membrane protein</topology>
        <orientation evidence="1 14">Cytoplasmic side</orientation>
    </subcellularLocation>
    <subcellularLocation>
        <location evidence="14">Golgi apparatus membrane</location>
        <topology evidence="14">Peripheral membrane protein</topology>
        <orientation evidence="14">Cytoplasmic side</orientation>
    </subcellularLocation>
    <text evidence="14">The coatomer is cytoplasmic or polymerized on the cytoplasmic side of the Golgi, as well as on the vesicles/buds originating from it.</text>
</comment>
<proteinExistence type="inferred from homology"/>
<dbReference type="PRINTS" id="PR00320">
    <property type="entry name" value="GPROTEINBRPT"/>
</dbReference>
<evidence type="ECO:0000256" key="14">
    <source>
        <dbReference type="PIRNR" id="PIRNR005567"/>
    </source>
</evidence>
<feature type="region of interest" description="Disordered" evidence="16">
    <location>
        <begin position="859"/>
        <end position="935"/>
    </location>
</feature>
<dbReference type="PANTHER" id="PTHR19876:SF2">
    <property type="entry name" value="COATOMER SUBUNIT BETA"/>
    <property type="match status" value="1"/>
</dbReference>
<dbReference type="GO" id="GO:0006886">
    <property type="term" value="P:intracellular protein transport"/>
    <property type="evidence" value="ECO:0007669"/>
    <property type="project" value="UniProtKB-UniRule"/>
</dbReference>
<keyword evidence="4 14" id="KW-0963">Cytoplasm</keyword>
<dbReference type="InterPro" id="IPR020472">
    <property type="entry name" value="WD40_PAC1"/>
</dbReference>
<dbReference type="InterPro" id="IPR015943">
    <property type="entry name" value="WD40/YVTN_repeat-like_dom_sf"/>
</dbReference>
<dbReference type="InterPro" id="IPR036322">
    <property type="entry name" value="WD40_repeat_dom_sf"/>
</dbReference>
<dbReference type="Gene3D" id="1.25.40.470">
    <property type="match status" value="1"/>
</dbReference>
<evidence type="ECO:0000256" key="11">
    <source>
        <dbReference type="ARBA" id="ARBA00023274"/>
    </source>
</evidence>
<evidence type="ECO:0000256" key="4">
    <source>
        <dbReference type="ARBA" id="ARBA00022490"/>
    </source>
</evidence>
<evidence type="ECO:0000256" key="7">
    <source>
        <dbReference type="ARBA" id="ARBA00022892"/>
    </source>
</evidence>
<dbReference type="GO" id="GO:0030126">
    <property type="term" value="C:COPI vesicle coat"/>
    <property type="evidence" value="ECO:0007669"/>
    <property type="project" value="TreeGrafter"/>
</dbReference>
<dbReference type="EMBL" id="ATMH01006301">
    <property type="protein sequence ID" value="EPY26140.1"/>
    <property type="molecule type" value="Genomic_DNA"/>
</dbReference>
<dbReference type="PROSITE" id="PS50082">
    <property type="entry name" value="WD_REPEATS_2"/>
    <property type="match status" value="4"/>
</dbReference>
<organism evidence="19 20">
    <name type="scientific">Strigomonas culicis</name>
    <dbReference type="NCBI Taxonomy" id="28005"/>
    <lineage>
        <taxon>Eukaryota</taxon>
        <taxon>Discoba</taxon>
        <taxon>Euglenozoa</taxon>
        <taxon>Kinetoplastea</taxon>
        <taxon>Metakinetoplastina</taxon>
        <taxon>Trypanosomatida</taxon>
        <taxon>Trypanosomatidae</taxon>
        <taxon>Strigomonadinae</taxon>
        <taxon>Strigomonas</taxon>
    </lineage>
</organism>
<dbReference type="PANTHER" id="PTHR19876">
    <property type="entry name" value="COATOMER"/>
    <property type="match status" value="1"/>
</dbReference>
<gene>
    <name evidence="19" type="ORF">STCU_06301</name>
</gene>
<keyword evidence="3 14" id="KW-0813">Transport</keyword>
<evidence type="ECO:0000313" key="20">
    <source>
        <dbReference type="Proteomes" id="UP000015354"/>
    </source>
</evidence>
<keyword evidence="20" id="KW-1185">Reference proteome</keyword>
<dbReference type="GO" id="GO:0006891">
    <property type="term" value="P:intra-Golgi vesicle-mediated transport"/>
    <property type="evidence" value="ECO:0007669"/>
    <property type="project" value="TreeGrafter"/>
</dbReference>
<dbReference type="PROSITE" id="PS50294">
    <property type="entry name" value="WD_REPEATS_REGION"/>
    <property type="match status" value="3"/>
</dbReference>
<dbReference type="InterPro" id="IPR006692">
    <property type="entry name" value="Beta-prop_COPA/B_2nd"/>
</dbReference>
<dbReference type="InterPro" id="IPR011044">
    <property type="entry name" value="Quino_amine_DH_bsu"/>
</dbReference>
<dbReference type="FunFam" id="2.130.10.10:FF:000016">
    <property type="entry name" value="Coatomer alpha subunit, putative"/>
    <property type="match status" value="1"/>
</dbReference>
<accession>S9VSJ2</accession>
<sequence length="935" mass="104428">MGLFFTSSKSAYFSLFFLPAIYTYTSLKGHTDRYIHLLVVFIPPPLKKKKKKNRSKPVNHTLRLMDTVDRQLVYTAHCERVKMVDMHPTEPTFVGALYSGVVNLWNYETQTLIRSFNTGTGLPIRCVRFMPSSQTFVCGCDDLRIREYNYNTTELTACFVAHDDYIRSIAVHEHMSIVLTCSDDMTIRQWDWKNGWNLQVVYEGHEHFCMCVVFNPKDPKTFASASLDQTIKVWTVNNPTPNLQLEGHEDGVNCVEYYPKGGDKPYLLSGSDDRTVRLWDYQTKTCLQVFAFHTENVTSVLFHYDQSLIFTTAEDTEMKVISSETFRLLSSLEHTSMGRAWTLASKPHTNTLIVGYDFGVNVLRVGDSKPLYSMDANGRLLFAVGNEIVRMDIKDIAATTADGEVLALHSKDMGTVETAPKQILHGPNNQFITLLGATDYTIVSTLSLRPKSYGPCLAFVWGPENGSYAILESPTTLKFFQAFKERTTLLLNNTAHTLFGGTLLGVGTSDSIVFYDWITISVVRQIDERPESVQWNPSGELVALATESSVFILLYNGAAVNAHLQAQGTHDEDGLDFAFDLVEQLDEKVKSISWIGDSLIYVSQSSRLNFYTGGEVSSIAVLSRNQYLLGYLEKERRVFCIDEAKNVTSYRVNVAVMQYMNAIAKEDFATAEKLLPLLNTDEKHKMAQFLQNRGLLEIAMAVTTDNEHRFELAVQLKNVEVAESIAVAAPSASHWKQVGDIALSQGSVEKAVHCFRQCEDYSSLLLVYSCTNDTASILELGRECMANGKSNIAFSCFHLAGQYAKGVEILSGSARPADGAFYARTYCPEQIETAVTQWKETLSMVPRVRDAIANPESFPNLFPGLQRLPGDKTHPMQGAAASGSFEQHEGGSGSTRGRGARNASDAGEERPAMQTRQQEQEAQSLIVNDEDEWNS</sequence>
<dbReference type="GO" id="GO:0005198">
    <property type="term" value="F:structural molecule activity"/>
    <property type="evidence" value="ECO:0007669"/>
    <property type="project" value="UniProtKB-UniRule"/>
</dbReference>
<evidence type="ECO:0000256" key="5">
    <source>
        <dbReference type="ARBA" id="ARBA00022574"/>
    </source>
</evidence>
<protein>
    <recommendedName>
        <fullName evidence="14">Coatomer subunit beta'</fullName>
    </recommendedName>
</protein>
<evidence type="ECO:0000256" key="3">
    <source>
        <dbReference type="ARBA" id="ARBA00022448"/>
    </source>
</evidence>
<dbReference type="InterPro" id="IPR001680">
    <property type="entry name" value="WD40_rpt"/>
</dbReference>
<keyword evidence="5 15" id="KW-0853">WD repeat</keyword>
<dbReference type="SUPFAM" id="SSF50978">
    <property type="entry name" value="WD40 repeat-like"/>
    <property type="match status" value="1"/>
</dbReference>
<dbReference type="Proteomes" id="UP000015354">
    <property type="component" value="Unassembled WGS sequence"/>
</dbReference>
<dbReference type="GO" id="GO:0006888">
    <property type="term" value="P:endoplasmic reticulum to Golgi vesicle-mediated transport"/>
    <property type="evidence" value="ECO:0007669"/>
    <property type="project" value="TreeGrafter"/>
</dbReference>
<dbReference type="FunFam" id="1.25.40.470:FF:000001">
    <property type="entry name" value="Coatomer subunit beta"/>
    <property type="match status" value="1"/>
</dbReference>
<keyword evidence="7 14" id="KW-0931">ER-Golgi transport</keyword>
<comment type="similarity">
    <text evidence="2 14">Belongs to the WD repeat COPB2 family.</text>
</comment>
<keyword evidence="6" id="KW-0677">Repeat</keyword>
<dbReference type="Pfam" id="PF04053">
    <property type="entry name" value="B-prop_COPA_B_2nd"/>
    <property type="match status" value="1"/>
</dbReference>
<reference evidence="19 20" key="1">
    <citation type="journal article" date="2013" name="PLoS ONE">
        <title>Predicting the Proteins of Angomonas deanei, Strigomonas culicis and Their Respective Endosymbionts Reveals New Aspects of the Trypanosomatidae Family.</title>
        <authorList>
            <person name="Motta M.C."/>
            <person name="Martins A.C."/>
            <person name="de Souza S.S."/>
            <person name="Catta-Preta C.M."/>
            <person name="Silva R."/>
            <person name="Klein C.C."/>
            <person name="de Almeida L.G."/>
            <person name="de Lima Cunha O."/>
            <person name="Ciapina L.P."/>
            <person name="Brocchi M."/>
            <person name="Colabardini A.C."/>
            <person name="de Araujo Lima B."/>
            <person name="Machado C.R."/>
            <person name="de Almeida Soares C.M."/>
            <person name="Probst C.M."/>
            <person name="de Menezes C.B."/>
            <person name="Thompson C.E."/>
            <person name="Bartholomeu D.C."/>
            <person name="Gradia D.F."/>
            <person name="Pavoni D.P."/>
            <person name="Grisard E.C."/>
            <person name="Fantinatti-Garboggini F."/>
            <person name="Marchini F.K."/>
            <person name="Rodrigues-Luiz G.F."/>
            <person name="Wagner G."/>
            <person name="Goldman G.H."/>
            <person name="Fietto J.L."/>
            <person name="Elias M.C."/>
            <person name="Goldman M.H."/>
            <person name="Sagot M.F."/>
            <person name="Pereira M."/>
            <person name="Stoco P.H."/>
            <person name="de Mendonca-Neto R.P."/>
            <person name="Teixeira S.M."/>
            <person name="Maciel T.E."/>
            <person name="de Oliveira Mendes T.A."/>
            <person name="Urmenyi T.P."/>
            <person name="de Souza W."/>
            <person name="Schenkman S."/>
            <person name="de Vasconcelos A.T."/>
        </authorList>
    </citation>
    <scope>NUCLEOTIDE SEQUENCE [LARGE SCALE GENOMIC DNA]</scope>
</reference>
<comment type="subunit">
    <text evidence="14">Oligomeric complex that consists of at least the alpha, beta, beta', gamma, delta, epsilon and zeta subunits.</text>
</comment>
<feature type="repeat" description="WD" evidence="15">
    <location>
        <begin position="245"/>
        <end position="289"/>
    </location>
</feature>
<dbReference type="OrthoDB" id="10261470at2759"/>
<dbReference type="AlphaFoldDB" id="S9VSJ2"/>
<dbReference type="Gene3D" id="2.130.10.10">
    <property type="entry name" value="YVTN repeat-like/Quinoprotein amine dehydrogenase"/>
    <property type="match status" value="1"/>
</dbReference>